<name>A0A6M8SXC6_9NEIS</name>
<dbReference type="InterPro" id="IPR003329">
    <property type="entry name" value="Cytidylyl_trans"/>
</dbReference>
<keyword evidence="1" id="KW-0548">Nucleotidyltransferase</keyword>
<dbReference type="KEGG" id="dee:HQN60_14870"/>
<keyword evidence="1" id="KW-0808">Transferase</keyword>
<gene>
    <name evidence="1" type="ORF">HQN60_14870</name>
</gene>
<dbReference type="InterPro" id="IPR029044">
    <property type="entry name" value="Nucleotide-diphossugar_trans"/>
</dbReference>
<dbReference type="GO" id="GO:0008781">
    <property type="term" value="F:N-acylneuraminate cytidylyltransferase activity"/>
    <property type="evidence" value="ECO:0007669"/>
    <property type="project" value="TreeGrafter"/>
</dbReference>
<sequence>MKNIAVIPARGGSKRLHRKNIIDFCGKPMLVHTVEAALSTQLFQKVVVSTEDCEIADIAYRAGAVVDMRAAYLSSDTATVAEVCLDYLSREASAGHEYDALCCCYATAPMRTAKDIVETMSLLEVGKCDFSVAITNFSHYPHQALNKNIDGYLVPVWPEIVQSQAKSMGEIYAGNGSTYAVNVNAFLKFSEFYGPLMKGYFMPFMRSIDIDSYEDYELALAIAKYTGFSK</sequence>
<keyword evidence="2" id="KW-1185">Reference proteome</keyword>
<reference evidence="1 2" key="1">
    <citation type="submission" date="2020-05" db="EMBL/GenBank/DDBJ databases">
        <title>Complete genome sequence of Deefgea sp. D17.</title>
        <authorList>
            <person name="Bae J.-W."/>
            <person name="Han J.E."/>
        </authorList>
    </citation>
    <scope>NUCLEOTIDE SEQUENCE [LARGE SCALE GENOMIC DNA]</scope>
    <source>
        <strain evidence="1 2">D17</strain>
    </source>
</reference>
<protein>
    <submittedName>
        <fullName evidence="1">Acylneuraminate cytidylyltransferase family protein</fullName>
    </submittedName>
</protein>
<evidence type="ECO:0000313" key="1">
    <source>
        <dbReference type="EMBL" id="QKJ67900.1"/>
    </source>
</evidence>
<proteinExistence type="predicted"/>
<dbReference type="AlphaFoldDB" id="A0A6M8SXC6"/>
<dbReference type="PANTHER" id="PTHR21485">
    <property type="entry name" value="HAD SUPERFAMILY MEMBERS CMAS AND KDSC"/>
    <property type="match status" value="1"/>
</dbReference>
<organism evidence="1 2">
    <name type="scientific">Deefgea piscis</name>
    <dbReference type="NCBI Taxonomy" id="2739061"/>
    <lineage>
        <taxon>Bacteria</taxon>
        <taxon>Pseudomonadati</taxon>
        <taxon>Pseudomonadota</taxon>
        <taxon>Betaproteobacteria</taxon>
        <taxon>Neisseriales</taxon>
        <taxon>Chitinibacteraceae</taxon>
        <taxon>Deefgea</taxon>
    </lineage>
</organism>
<dbReference type="Pfam" id="PF02348">
    <property type="entry name" value="CTP_transf_3"/>
    <property type="match status" value="1"/>
</dbReference>
<dbReference type="EMBL" id="CP054143">
    <property type="protein sequence ID" value="QKJ67900.1"/>
    <property type="molecule type" value="Genomic_DNA"/>
</dbReference>
<dbReference type="RefSeq" id="WP_173534401.1">
    <property type="nucleotide sequence ID" value="NZ_CP054143.1"/>
</dbReference>
<dbReference type="Proteomes" id="UP000504844">
    <property type="component" value="Chromosome"/>
</dbReference>
<dbReference type="PANTHER" id="PTHR21485:SF6">
    <property type="entry name" value="N-ACYLNEURAMINATE CYTIDYLYLTRANSFERASE-RELATED"/>
    <property type="match status" value="1"/>
</dbReference>
<accession>A0A6M8SXC6</accession>
<evidence type="ECO:0000313" key="2">
    <source>
        <dbReference type="Proteomes" id="UP000504844"/>
    </source>
</evidence>
<dbReference type="Gene3D" id="3.90.550.10">
    <property type="entry name" value="Spore Coat Polysaccharide Biosynthesis Protein SpsA, Chain A"/>
    <property type="match status" value="1"/>
</dbReference>
<dbReference type="CDD" id="cd02513">
    <property type="entry name" value="CMP-NeuAc_Synthase"/>
    <property type="match status" value="1"/>
</dbReference>
<dbReference type="InterPro" id="IPR050793">
    <property type="entry name" value="CMP-NeuNAc_synthase"/>
</dbReference>
<dbReference type="SUPFAM" id="SSF53448">
    <property type="entry name" value="Nucleotide-diphospho-sugar transferases"/>
    <property type="match status" value="1"/>
</dbReference>